<dbReference type="EMBL" id="PVZC01000008">
    <property type="protein sequence ID" value="PRX96086.1"/>
    <property type="molecule type" value="Genomic_DNA"/>
</dbReference>
<evidence type="ECO:0000313" key="18">
    <source>
        <dbReference type="Proteomes" id="UP000237846"/>
    </source>
</evidence>
<name>A0A2T0PXG2_9ACTN</name>
<gene>
    <name evidence="17" type="ORF">CLV72_10892</name>
</gene>
<evidence type="ECO:0000256" key="12">
    <source>
        <dbReference type="ARBA" id="ARBA00033764"/>
    </source>
</evidence>
<keyword evidence="9" id="KW-1015">Disulfide bond</keyword>
<evidence type="ECO:0000256" key="1">
    <source>
        <dbReference type="ARBA" id="ARBA00004418"/>
    </source>
</evidence>
<evidence type="ECO:0000256" key="15">
    <source>
        <dbReference type="SAM" id="SignalP"/>
    </source>
</evidence>
<dbReference type="InterPro" id="IPR041127">
    <property type="entry name" value="PET_hydrolase/cutinase-like"/>
</dbReference>
<dbReference type="InterPro" id="IPR029058">
    <property type="entry name" value="AB_hydrolase_fold"/>
</dbReference>
<evidence type="ECO:0000256" key="5">
    <source>
        <dbReference type="ARBA" id="ARBA00022487"/>
    </source>
</evidence>
<dbReference type="EC" id="3.1.1.101" evidence="12"/>
<organism evidence="17 18">
    <name type="scientific">Allonocardiopsis opalescens</name>
    <dbReference type="NCBI Taxonomy" id="1144618"/>
    <lineage>
        <taxon>Bacteria</taxon>
        <taxon>Bacillati</taxon>
        <taxon>Actinomycetota</taxon>
        <taxon>Actinomycetes</taxon>
        <taxon>Streptosporangiales</taxon>
        <taxon>Allonocardiopsis</taxon>
    </lineage>
</organism>
<dbReference type="RefSeq" id="WP_106250710.1">
    <property type="nucleotide sequence ID" value="NZ_PVZC01000008.1"/>
</dbReference>
<dbReference type="OrthoDB" id="1466228at2"/>
<keyword evidence="18" id="KW-1185">Reference proteome</keyword>
<dbReference type="GO" id="GO:0005576">
    <property type="term" value="C:extracellular region"/>
    <property type="evidence" value="ECO:0007669"/>
    <property type="project" value="UniProtKB-SubCell"/>
</dbReference>
<protein>
    <recommendedName>
        <fullName evidence="13">Poly(ethylene terephthalate) hydrolase</fullName>
        <ecNumber evidence="12">3.1.1.101</ecNumber>
        <ecNumber evidence="4">3.1.1.74</ecNumber>
    </recommendedName>
</protein>
<keyword evidence="15" id="KW-0732">Signal</keyword>
<evidence type="ECO:0000256" key="11">
    <source>
        <dbReference type="ARBA" id="ARBA00033707"/>
    </source>
</evidence>
<keyword evidence="5" id="KW-0719">Serine esterase</keyword>
<evidence type="ECO:0000256" key="7">
    <source>
        <dbReference type="ARBA" id="ARBA00022764"/>
    </source>
</evidence>
<evidence type="ECO:0000256" key="4">
    <source>
        <dbReference type="ARBA" id="ARBA00013095"/>
    </source>
</evidence>
<evidence type="ECO:0000256" key="8">
    <source>
        <dbReference type="ARBA" id="ARBA00022801"/>
    </source>
</evidence>
<feature type="domain" description="PET hydrolase/cutinase-like" evidence="16">
    <location>
        <begin position="42"/>
        <end position="302"/>
    </location>
</feature>
<evidence type="ECO:0000256" key="10">
    <source>
        <dbReference type="ARBA" id="ARBA00033629"/>
    </source>
</evidence>
<evidence type="ECO:0000256" key="9">
    <source>
        <dbReference type="ARBA" id="ARBA00023157"/>
    </source>
</evidence>
<keyword evidence="7" id="KW-0574">Periplasm</keyword>
<dbReference type="Gene3D" id="3.40.50.1820">
    <property type="entry name" value="alpha/beta hydrolase"/>
    <property type="match status" value="1"/>
</dbReference>
<comment type="catalytic activity">
    <reaction evidence="10">
        <text>a butanoate ester + H2O = an aliphatic alcohol + butanoate + H(+)</text>
        <dbReference type="Rhea" id="RHEA:47348"/>
        <dbReference type="ChEBI" id="CHEBI:2571"/>
        <dbReference type="ChEBI" id="CHEBI:15377"/>
        <dbReference type="ChEBI" id="CHEBI:15378"/>
        <dbReference type="ChEBI" id="CHEBI:17968"/>
        <dbReference type="ChEBI" id="CHEBI:50477"/>
    </reaction>
    <physiologicalReaction direction="left-to-right" evidence="10">
        <dbReference type="Rhea" id="RHEA:47349"/>
    </physiologicalReaction>
</comment>
<feature type="signal peptide" evidence="15">
    <location>
        <begin position="1"/>
        <end position="42"/>
    </location>
</feature>
<comment type="catalytic activity">
    <reaction evidence="14">
        <text>cutin + H2O = cutin monomers.</text>
        <dbReference type="EC" id="3.1.1.74"/>
    </reaction>
</comment>
<feature type="chain" id="PRO_5015685982" description="Poly(ethylene terephthalate) hydrolase" evidence="15">
    <location>
        <begin position="43"/>
        <end position="305"/>
    </location>
</feature>
<dbReference type="EC" id="3.1.1.74" evidence="4"/>
<evidence type="ECO:0000256" key="2">
    <source>
        <dbReference type="ARBA" id="ARBA00004613"/>
    </source>
</evidence>
<evidence type="ECO:0000259" key="16">
    <source>
        <dbReference type="Pfam" id="PF12740"/>
    </source>
</evidence>
<comment type="caution">
    <text evidence="17">The sequence shown here is derived from an EMBL/GenBank/DDBJ whole genome shotgun (WGS) entry which is preliminary data.</text>
</comment>
<evidence type="ECO:0000256" key="14">
    <source>
        <dbReference type="ARBA" id="ARBA00034045"/>
    </source>
</evidence>
<dbReference type="Pfam" id="PF12740">
    <property type="entry name" value="PETase"/>
    <property type="match status" value="1"/>
</dbReference>
<dbReference type="PANTHER" id="PTHR22946">
    <property type="entry name" value="DIENELACTONE HYDROLASE DOMAIN-CONTAINING PROTEIN-RELATED"/>
    <property type="match status" value="1"/>
</dbReference>
<reference evidence="17 18" key="1">
    <citation type="submission" date="2018-03" db="EMBL/GenBank/DDBJ databases">
        <title>Genomic Encyclopedia of Archaeal and Bacterial Type Strains, Phase II (KMG-II): from individual species to whole genera.</title>
        <authorList>
            <person name="Goeker M."/>
        </authorList>
    </citation>
    <scope>NUCLEOTIDE SEQUENCE [LARGE SCALE GENOMIC DNA]</scope>
    <source>
        <strain evidence="17 18">DSM 45601</strain>
    </source>
</reference>
<evidence type="ECO:0000256" key="3">
    <source>
        <dbReference type="ARBA" id="ARBA00008645"/>
    </source>
</evidence>
<dbReference type="PANTHER" id="PTHR22946:SF9">
    <property type="entry name" value="POLYKETIDE TRANSFERASE AF380"/>
    <property type="match status" value="1"/>
</dbReference>
<comment type="similarity">
    <text evidence="3">Belongs to the AB hydrolase superfamily.</text>
</comment>
<dbReference type="GO" id="GO:0050525">
    <property type="term" value="F:cutinase activity"/>
    <property type="evidence" value="ECO:0007669"/>
    <property type="project" value="UniProtKB-EC"/>
</dbReference>
<dbReference type="Proteomes" id="UP000237846">
    <property type="component" value="Unassembled WGS sequence"/>
</dbReference>
<comment type="catalytic activity">
    <reaction evidence="11">
        <text>(ethylene terephthalate)(n) + H2O = (ethylene terephthalate)(n-1) + 4-[(2-hydroxyethoxy)carbonyl]benzoate + H(+)</text>
        <dbReference type="Rhea" id="RHEA:49528"/>
        <dbReference type="Rhea" id="RHEA-COMP:12420"/>
        <dbReference type="Rhea" id="RHEA-COMP:12421"/>
        <dbReference type="ChEBI" id="CHEBI:15377"/>
        <dbReference type="ChEBI" id="CHEBI:15378"/>
        <dbReference type="ChEBI" id="CHEBI:131701"/>
        <dbReference type="ChEBI" id="CHEBI:131704"/>
        <dbReference type="EC" id="3.1.1.101"/>
    </reaction>
    <physiologicalReaction direction="left-to-right" evidence="11">
        <dbReference type="Rhea" id="RHEA:49529"/>
    </physiologicalReaction>
</comment>
<evidence type="ECO:0000313" key="17">
    <source>
        <dbReference type="EMBL" id="PRX96086.1"/>
    </source>
</evidence>
<dbReference type="SUPFAM" id="SSF53474">
    <property type="entry name" value="alpha/beta-Hydrolases"/>
    <property type="match status" value="1"/>
</dbReference>
<dbReference type="AlphaFoldDB" id="A0A2T0PXG2"/>
<dbReference type="InterPro" id="IPR050261">
    <property type="entry name" value="FrsA_esterase"/>
</dbReference>
<sequence>MRSPLRTSAAPPSPRRTRRAGRLLLTLALVAAGLAAAGPAQADENPYERGPNPTESSVEAVRGPFATASTSVSSLVAGFGGGTIHYPTSTAEGTFGAVALAPGYTASSTSYSWFGPRLASQGFVVFLIDTDSRFDQPGSRGDQLLNALDYLVEDSSVRNRIDPDRLAVMGHSMGGGGSLSAAEERPELQAAIPMTPWHISEDWSDVSVPTLIIGAEDDTVASVGSHAIPFYESLPGSLDRAYMELADASHFVPNSADTNIARYTISWLKRFVDNDTRYEQFLCPPPDTGLFSDFSDYRDSCPHSG</sequence>
<dbReference type="GO" id="GO:0042597">
    <property type="term" value="C:periplasmic space"/>
    <property type="evidence" value="ECO:0007669"/>
    <property type="project" value="UniProtKB-SubCell"/>
</dbReference>
<proteinExistence type="inferred from homology"/>
<keyword evidence="6" id="KW-0964">Secreted</keyword>
<evidence type="ECO:0000256" key="6">
    <source>
        <dbReference type="ARBA" id="ARBA00022525"/>
    </source>
</evidence>
<evidence type="ECO:0000256" key="13">
    <source>
        <dbReference type="ARBA" id="ARBA00033780"/>
    </source>
</evidence>
<keyword evidence="8" id="KW-0378">Hydrolase</keyword>
<comment type="subcellular location">
    <subcellularLocation>
        <location evidence="1">Periplasm</location>
    </subcellularLocation>
    <subcellularLocation>
        <location evidence="2">Secreted</location>
    </subcellularLocation>
</comment>
<accession>A0A2T0PXG2</accession>